<dbReference type="Proteomes" id="UP000198440">
    <property type="component" value="Unassembled WGS sequence"/>
</dbReference>
<protein>
    <submittedName>
        <fullName evidence="2">Uncharacterized protein</fullName>
    </submittedName>
</protein>
<dbReference type="AlphaFoldDB" id="A0A239JUX0"/>
<organism evidence="2 3">
    <name type="scientific">Antarctobacter heliothermus</name>
    <dbReference type="NCBI Taxonomy" id="74033"/>
    <lineage>
        <taxon>Bacteria</taxon>
        <taxon>Pseudomonadati</taxon>
        <taxon>Pseudomonadota</taxon>
        <taxon>Alphaproteobacteria</taxon>
        <taxon>Rhodobacterales</taxon>
        <taxon>Roseobacteraceae</taxon>
        <taxon>Antarctobacter</taxon>
    </lineage>
</organism>
<evidence type="ECO:0000313" key="2">
    <source>
        <dbReference type="EMBL" id="SNT09620.1"/>
    </source>
</evidence>
<gene>
    <name evidence="2" type="ORF">SAMN04488078_105712</name>
</gene>
<dbReference type="OrthoDB" id="7585945at2"/>
<sequence>MLRLDMTRKPAWHDMPGGVRLKLLPITTALMAEARRDPDVVEALQSVPPEAIEAEANAAISRATDEAVAIPFAVALARLAIVEWDGVGDARGNPVEPGTETIPALMDIWPIFEAFQTRYVQKGLLLEQEKNASAPSQPGSGAGARSTAQGAKGRARTARKRKSAR</sequence>
<dbReference type="EMBL" id="FZON01000057">
    <property type="protein sequence ID" value="SNT09620.1"/>
    <property type="molecule type" value="Genomic_DNA"/>
</dbReference>
<accession>A0A239JUX0</accession>
<proteinExistence type="predicted"/>
<name>A0A239JUX0_9RHOB</name>
<feature type="compositionally biased region" description="Basic residues" evidence="1">
    <location>
        <begin position="153"/>
        <end position="165"/>
    </location>
</feature>
<feature type="region of interest" description="Disordered" evidence="1">
    <location>
        <begin position="130"/>
        <end position="165"/>
    </location>
</feature>
<evidence type="ECO:0000256" key="1">
    <source>
        <dbReference type="SAM" id="MobiDB-lite"/>
    </source>
</evidence>
<dbReference type="RefSeq" id="WP_089279792.1">
    <property type="nucleotide sequence ID" value="NZ_FZON01000057.1"/>
</dbReference>
<evidence type="ECO:0000313" key="3">
    <source>
        <dbReference type="Proteomes" id="UP000198440"/>
    </source>
</evidence>
<reference evidence="2 3" key="1">
    <citation type="submission" date="2017-06" db="EMBL/GenBank/DDBJ databases">
        <authorList>
            <person name="Kim H.J."/>
            <person name="Triplett B.A."/>
        </authorList>
    </citation>
    <scope>NUCLEOTIDE SEQUENCE [LARGE SCALE GENOMIC DNA]</scope>
    <source>
        <strain evidence="2 3">DSM 11445</strain>
    </source>
</reference>